<dbReference type="AlphaFoldDB" id="A0A3B0SG45"/>
<protein>
    <submittedName>
        <fullName evidence="1">Uncharacterized protein</fullName>
    </submittedName>
</protein>
<name>A0A3B0SG45_9ZZZZ</name>
<proteinExistence type="predicted"/>
<evidence type="ECO:0000313" key="1">
    <source>
        <dbReference type="EMBL" id="VAW01462.1"/>
    </source>
</evidence>
<gene>
    <name evidence="1" type="ORF">MNBD_ALPHA08-327</name>
</gene>
<dbReference type="EMBL" id="UOEC01000186">
    <property type="protein sequence ID" value="VAW01462.1"/>
    <property type="molecule type" value="Genomic_DNA"/>
</dbReference>
<sequence>MNKLILIAAAAVVLTTGTAQAAKVNPNLLQASQSGATGPKITTACRYKAISVAQEKQMLGLAGYTKIKYIKTTTFQPRCAQFVRFKACKAAKRYKVSVRYIKGTNRYVIAQSVGNCLKLKMKKLGS</sequence>
<organism evidence="1">
    <name type="scientific">hydrothermal vent metagenome</name>
    <dbReference type="NCBI Taxonomy" id="652676"/>
    <lineage>
        <taxon>unclassified sequences</taxon>
        <taxon>metagenomes</taxon>
        <taxon>ecological metagenomes</taxon>
    </lineage>
</organism>
<reference evidence="1" key="1">
    <citation type="submission" date="2018-06" db="EMBL/GenBank/DDBJ databases">
        <authorList>
            <person name="Zhirakovskaya E."/>
        </authorList>
    </citation>
    <scope>NUCLEOTIDE SEQUENCE</scope>
</reference>
<accession>A0A3B0SG45</accession>